<protein>
    <submittedName>
        <fullName evidence="1">Uncharacterized protein</fullName>
    </submittedName>
</protein>
<name>A0A8S5S7R7_9CAUD</name>
<organism evidence="1">
    <name type="scientific">Siphoviridae sp. ctLnP14</name>
    <dbReference type="NCBI Taxonomy" id="2827851"/>
    <lineage>
        <taxon>Viruses</taxon>
        <taxon>Duplodnaviria</taxon>
        <taxon>Heunggongvirae</taxon>
        <taxon>Uroviricota</taxon>
        <taxon>Caudoviricetes</taxon>
    </lineage>
</organism>
<evidence type="ECO:0000313" key="1">
    <source>
        <dbReference type="EMBL" id="DAF47076.1"/>
    </source>
</evidence>
<accession>A0A8S5S7R7</accession>
<reference evidence="1" key="1">
    <citation type="journal article" date="2021" name="Proc. Natl. Acad. Sci. U.S.A.">
        <title>A Catalog of Tens of Thousands of Viruses from Human Metagenomes Reveals Hidden Associations with Chronic Diseases.</title>
        <authorList>
            <person name="Tisza M.J."/>
            <person name="Buck C.B."/>
        </authorList>
    </citation>
    <scope>NUCLEOTIDE SEQUENCE</scope>
    <source>
        <strain evidence="1">CtLnP14</strain>
    </source>
</reference>
<sequence>MINSFSNKAKSRCRLFLPSSRFYSPLYPRILKS</sequence>
<dbReference type="EMBL" id="BK032550">
    <property type="protein sequence ID" value="DAF47076.1"/>
    <property type="molecule type" value="Genomic_DNA"/>
</dbReference>
<proteinExistence type="predicted"/>